<dbReference type="EMBL" id="CP042260">
    <property type="protein sequence ID" value="QDY65795.1"/>
    <property type="molecule type" value="Genomic_DNA"/>
</dbReference>
<dbReference type="PANTHER" id="PTHR30055:SF200">
    <property type="entry name" value="HTH-TYPE TRANSCRIPTIONAL REPRESSOR BDCR"/>
    <property type="match status" value="1"/>
</dbReference>
<accession>A0ABX5Y8M7</accession>
<name>A0ABX5Y8M7_9MICC</name>
<sequence>MATEQARGSATRARLLDAAVTAFGNKGFHGTTTRDIAAAAGMSPAAVYVHHRTKEEILFQISAEGHRQILQVIHDSAAEDSGPTDRLAATVRAFVAFHAENHVKARVVNYELAALTEEHRNEVIKLRRSITQVFHEIVRAGLQTGDFSVSDMEISATAIMSLGVDITRWYSPDGPWTPEVLGEIYAESALRIVGVAAPSSALQAHRAGAAGQTAHAAR</sequence>
<gene>
    <name evidence="4" type="ORF">FQA45_05420</name>
</gene>
<dbReference type="RefSeq" id="WP_146275599.1">
    <property type="nucleotide sequence ID" value="NZ_CP042260.1"/>
</dbReference>
<keyword evidence="5" id="KW-1185">Reference proteome</keyword>
<dbReference type="PROSITE" id="PS50977">
    <property type="entry name" value="HTH_TETR_2"/>
    <property type="match status" value="1"/>
</dbReference>
<evidence type="ECO:0000313" key="4">
    <source>
        <dbReference type="EMBL" id="QDY65795.1"/>
    </source>
</evidence>
<dbReference type="Gene3D" id="1.10.357.10">
    <property type="entry name" value="Tetracycline Repressor, domain 2"/>
    <property type="match status" value="1"/>
</dbReference>
<dbReference type="Pfam" id="PF00440">
    <property type="entry name" value="TetR_N"/>
    <property type="match status" value="1"/>
</dbReference>
<dbReference type="InterPro" id="IPR001647">
    <property type="entry name" value="HTH_TetR"/>
</dbReference>
<evidence type="ECO:0000259" key="3">
    <source>
        <dbReference type="PROSITE" id="PS50977"/>
    </source>
</evidence>
<dbReference type="InterPro" id="IPR009057">
    <property type="entry name" value="Homeodomain-like_sf"/>
</dbReference>
<reference evidence="4 5" key="1">
    <citation type="submission" date="2019-07" db="EMBL/GenBank/DDBJ databases">
        <title>Complete Genome Sequence of drought tolerant Plant Growth-Promoting Rhizobacterium Glutamicibacter halophytocola DR408.</title>
        <authorList>
            <person name="Nishu S.D."/>
            <person name="Lee T.K."/>
        </authorList>
    </citation>
    <scope>NUCLEOTIDE SEQUENCE [LARGE SCALE GENOMIC DNA]</scope>
    <source>
        <strain evidence="4 5">DR408</strain>
    </source>
</reference>
<evidence type="ECO:0000313" key="5">
    <source>
        <dbReference type="Proteomes" id="UP000320717"/>
    </source>
</evidence>
<dbReference type="Proteomes" id="UP000320717">
    <property type="component" value="Chromosome"/>
</dbReference>
<organism evidence="4 5">
    <name type="scientific">Glutamicibacter halophytocola</name>
    <dbReference type="NCBI Taxonomy" id="1933880"/>
    <lineage>
        <taxon>Bacteria</taxon>
        <taxon>Bacillati</taxon>
        <taxon>Actinomycetota</taxon>
        <taxon>Actinomycetes</taxon>
        <taxon>Micrococcales</taxon>
        <taxon>Micrococcaceae</taxon>
        <taxon>Glutamicibacter</taxon>
    </lineage>
</organism>
<keyword evidence="1 2" id="KW-0238">DNA-binding</keyword>
<evidence type="ECO:0000256" key="1">
    <source>
        <dbReference type="ARBA" id="ARBA00023125"/>
    </source>
</evidence>
<proteinExistence type="predicted"/>
<dbReference type="PRINTS" id="PR00455">
    <property type="entry name" value="HTHTETR"/>
</dbReference>
<dbReference type="Pfam" id="PF17932">
    <property type="entry name" value="TetR_C_24"/>
    <property type="match status" value="1"/>
</dbReference>
<dbReference type="InterPro" id="IPR036271">
    <property type="entry name" value="Tet_transcr_reg_TetR-rel_C_sf"/>
</dbReference>
<dbReference type="SUPFAM" id="SSF46689">
    <property type="entry name" value="Homeodomain-like"/>
    <property type="match status" value="1"/>
</dbReference>
<dbReference type="InterPro" id="IPR041490">
    <property type="entry name" value="KstR2_TetR_C"/>
</dbReference>
<dbReference type="PANTHER" id="PTHR30055">
    <property type="entry name" value="HTH-TYPE TRANSCRIPTIONAL REGULATOR RUTR"/>
    <property type="match status" value="1"/>
</dbReference>
<feature type="DNA-binding region" description="H-T-H motif" evidence="2">
    <location>
        <begin position="32"/>
        <end position="51"/>
    </location>
</feature>
<dbReference type="InterPro" id="IPR050109">
    <property type="entry name" value="HTH-type_TetR-like_transc_reg"/>
</dbReference>
<evidence type="ECO:0000256" key="2">
    <source>
        <dbReference type="PROSITE-ProRule" id="PRU00335"/>
    </source>
</evidence>
<dbReference type="SUPFAM" id="SSF48498">
    <property type="entry name" value="Tetracyclin repressor-like, C-terminal domain"/>
    <property type="match status" value="1"/>
</dbReference>
<feature type="domain" description="HTH tetR-type" evidence="3">
    <location>
        <begin position="9"/>
        <end position="69"/>
    </location>
</feature>
<protein>
    <submittedName>
        <fullName evidence="4">TetR/AcrR family transcriptional regulator</fullName>
    </submittedName>
</protein>